<dbReference type="PIRSF" id="PIRSF039102">
    <property type="entry name" value="Ddl/VanB"/>
    <property type="match status" value="1"/>
</dbReference>
<comment type="subcellular location">
    <subcellularLocation>
        <location evidence="1">Cytoplasm</location>
    </subcellularLocation>
</comment>
<feature type="binding site" evidence="10">
    <location>
        <position position="285"/>
    </location>
    <ligand>
        <name>Mg(2+)</name>
        <dbReference type="ChEBI" id="CHEBI:18420"/>
        <label>2</label>
    </ligand>
</feature>
<evidence type="ECO:0000259" key="12">
    <source>
        <dbReference type="PROSITE" id="PS50975"/>
    </source>
</evidence>
<gene>
    <name evidence="13" type="ORF">A2442_04075</name>
</gene>
<protein>
    <recommendedName>
        <fullName evidence="12">ATP-grasp domain-containing protein</fullName>
    </recommendedName>
</protein>
<feature type="domain" description="ATP-grasp" evidence="12">
    <location>
        <begin position="111"/>
        <end position="316"/>
    </location>
</feature>
<dbReference type="Gene3D" id="3.30.1490.20">
    <property type="entry name" value="ATP-grasp fold, A domain"/>
    <property type="match status" value="1"/>
</dbReference>
<feature type="binding site" evidence="10">
    <location>
        <position position="283"/>
    </location>
    <ligand>
        <name>Mg(2+)</name>
        <dbReference type="ChEBI" id="CHEBI:18420"/>
        <label>2</label>
    </ligand>
</feature>
<dbReference type="GO" id="GO:0046872">
    <property type="term" value="F:metal ion binding"/>
    <property type="evidence" value="ECO:0007669"/>
    <property type="project" value="UniProtKB-KW"/>
</dbReference>
<proteinExistence type="inferred from homology"/>
<keyword evidence="4" id="KW-0436">Ligase</keyword>
<keyword evidence="10" id="KW-0479">Metal-binding</keyword>
<dbReference type="GO" id="GO:0005737">
    <property type="term" value="C:cytoplasm"/>
    <property type="evidence" value="ECO:0007669"/>
    <property type="project" value="UniProtKB-SubCell"/>
</dbReference>
<evidence type="ECO:0000256" key="1">
    <source>
        <dbReference type="ARBA" id="ARBA00004496"/>
    </source>
</evidence>
<dbReference type="SUPFAM" id="SSF52440">
    <property type="entry name" value="PreATP-grasp domain"/>
    <property type="match status" value="1"/>
</dbReference>
<evidence type="ECO:0000313" key="14">
    <source>
        <dbReference type="Proteomes" id="UP000179003"/>
    </source>
</evidence>
<dbReference type="AlphaFoldDB" id="A0A1F5EJV4"/>
<keyword evidence="8" id="KW-0573">Peptidoglycan synthesis</keyword>
<keyword evidence="3" id="KW-0963">Cytoplasm</keyword>
<keyword evidence="6 11" id="KW-0067">ATP-binding</keyword>
<dbReference type="InterPro" id="IPR016185">
    <property type="entry name" value="PreATP-grasp_dom_sf"/>
</dbReference>
<dbReference type="EMBL" id="MFAE01000002">
    <property type="protein sequence ID" value="OGD67719.1"/>
    <property type="molecule type" value="Genomic_DNA"/>
</dbReference>
<dbReference type="GO" id="GO:0008716">
    <property type="term" value="F:D-alanine-D-alanine ligase activity"/>
    <property type="evidence" value="ECO:0007669"/>
    <property type="project" value="InterPro"/>
</dbReference>
<evidence type="ECO:0000256" key="4">
    <source>
        <dbReference type="ARBA" id="ARBA00022598"/>
    </source>
</evidence>
<reference evidence="13 14" key="1">
    <citation type="journal article" date="2016" name="Nat. Commun.">
        <title>Thousands of microbial genomes shed light on interconnected biogeochemical processes in an aquifer system.</title>
        <authorList>
            <person name="Anantharaman K."/>
            <person name="Brown C.T."/>
            <person name="Hug L.A."/>
            <person name="Sharon I."/>
            <person name="Castelle C.J."/>
            <person name="Probst A.J."/>
            <person name="Thomas B.C."/>
            <person name="Singh A."/>
            <person name="Wilkins M.J."/>
            <person name="Karaoz U."/>
            <person name="Brodie E.L."/>
            <person name="Williams K.H."/>
            <person name="Hubbard S.S."/>
            <person name="Banfield J.F."/>
        </authorList>
    </citation>
    <scope>NUCLEOTIDE SEQUENCE [LARGE SCALE GENOMIC DNA]</scope>
</reference>
<dbReference type="InterPro" id="IPR011761">
    <property type="entry name" value="ATP-grasp"/>
</dbReference>
<dbReference type="Gene3D" id="3.40.50.20">
    <property type="match status" value="1"/>
</dbReference>
<dbReference type="PROSITE" id="PS50975">
    <property type="entry name" value="ATP_GRASP"/>
    <property type="match status" value="1"/>
</dbReference>
<dbReference type="Proteomes" id="UP000179003">
    <property type="component" value="Unassembled WGS sequence"/>
</dbReference>
<evidence type="ECO:0000256" key="2">
    <source>
        <dbReference type="ARBA" id="ARBA00010871"/>
    </source>
</evidence>
<evidence type="ECO:0000256" key="11">
    <source>
        <dbReference type="PROSITE-ProRule" id="PRU00409"/>
    </source>
</evidence>
<accession>A0A1F5EJV4</accession>
<dbReference type="PANTHER" id="PTHR23132:SF23">
    <property type="entry name" value="D-ALANINE--D-ALANINE LIGASE B"/>
    <property type="match status" value="1"/>
</dbReference>
<evidence type="ECO:0000256" key="5">
    <source>
        <dbReference type="ARBA" id="ARBA00022741"/>
    </source>
</evidence>
<dbReference type="InterPro" id="IPR013815">
    <property type="entry name" value="ATP_grasp_subdomain_1"/>
</dbReference>
<evidence type="ECO:0000256" key="9">
    <source>
        <dbReference type="ARBA" id="ARBA00023316"/>
    </source>
</evidence>
<keyword evidence="5 11" id="KW-0547">Nucleotide-binding</keyword>
<comment type="cofactor">
    <cofactor evidence="10">
        <name>Mg(2+)</name>
        <dbReference type="ChEBI" id="CHEBI:18420"/>
    </cofactor>
    <cofactor evidence="10">
        <name>Mn(2+)</name>
        <dbReference type="ChEBI" id="CHEBI:29035"/>
    </cofactor>
    <text evidence="10">Binds 2 magnesium or manganese ions per subunit.</text>
</comment>
<sequence length="322" mass="36787">MFHKFKIAVLRGGYDREYEMSMKSGGEILKNLSLDKYTVYDVSISKNGAWYLNGEQISPNSILERVDFVFNSLGCGGDNKNIVRMLESFAIPYSGSNPMASSLSASKIISKRICETEGIKTPYYSTIRRDEYDEKKSHDVFREIIMPCVVKPSDSGYSVGVHIVSSATELKEAILNVFEISDAVLIEELIKGREITCGVIENFRGNKNYSLLPLEISTPDEFNFLNHDFKKEGSFDHTTQILTREEREKIQEISWKIHNILNIRHYSRSDFIFTPKGDIYFLEVNSSPALHKDSLFIKSLEAVGSDLPEFLNHLIEFDRDFI</sequence>
<comment type="similarity">
    <text evidence="2">Belongs to the D-alanine--D-alanine ligase family.</text>
</comment>
<dbReference type="Pfam" id="PF07478">
    <property type="entry name" value="Dala_Dala_lig_C"/>
    <property type="match status" value="1"/>
</dbReference>
<keyword evidence="10" id="KW-0460">Magnesium</keyword>
<dbReference type="PROSITE" id="PS00844">
    <property type="entry name" value="DALA_DALA_LIGASE_2"/>
    <property type="match status" value="1"/>
</dbReference>
<dbReference type="GO" id="GO:0005524">
    <property type="term" value="F:ATP binding"/>
    <property type="evidence" value="ECO:0007669"/>
    <property type="project" value="UniProtKB-UniRule"/>
</dbReference>
<dbReference type="InterPro" id="IPR011095">
    <property type="entry name" value="Dala_Dala_lig_C"/>
</dbReference>
<keyword evidence="10" id="KW-0464">Manganese</keyword>
<comment type="caution">
    <text evidence="13">The sequence shown here is derived from an EMBL/GenBank/DDBJ whole genome shotgun (WGS) entry which is preliminary data.</text>
</comment>
<dbReference type="Gene3D" id="3.30.470.20">
    <property type="entry name" value="ATP-grasp fold, B domain"/>
    <property type="match status" value="1"/>
</dbReference>
<dbReference type="GO" id="GO:0071555">
    <property type="term" value="P:cell wall organization"/>
    <property type="evidence" value="ECO:0007669"/>
    <property type="project" value="UniProtKB-KW"/>
</dbReference>
<feature type="binding site" evidence="10">
    <location>
        <position position="270"/>
    </location>
    <ligand>
        <name>Mg(2+)</name>
        <dbReference type="ChEBI" id="CHEBI:18420"/>
        <label>1</label>
    </ligand>
</feature>
<dbReference type="SUPFAM" id="SSF56059">
    <property type="entry name" value="Glutathione synthetase ATP-binding domain-like"/>
    <property type="match status" value="1"/>
</dbReference>
<dbReference type="GO" id="GO:0008360">
    <property type="term" value="P:regulation of cell shape"/>
    <property type="evidence" value="ECO:0007669"/>
    <property type="project" value="UniProtKB-KW"/>
</dbReference>
<evidence type="ECO:0000256" key="7">
    <source>
        <dbReference type="ARBA" id="ARBA00022960"/>
    </source>
</evidence>
<dbReference type="PANTHER" id="PTHR23132">
    <property type="entry name" value="D-ALANINE--D-ALANINE LIGASE"/>
    <property type="match status" value="1"/>
</dbReference>
<dbReference type="InterPro" id="IPR005905">
    <property type="entry name" value="D_ala_D_ala"/>
</dbReference>
<evidence type="ECO:0000256" key="8">
    <source>
        <dbReference type="ARBA" id="ARBA00022984"/>
    </source>
</evidence>
<evidence type="ECO:0000256" key="6">
    <source>
        <dbReference type="ARBA" id="ARBA00022840"/>
    </source>
</evidence>
<evidence type="ECO:0000313" key="13">
    <source>
        <dbReference type="EMBL" id="OGD67719.1"/>
    </source>
</evidence>
<dbReference type="InterPro" id="IPR000291">
    <property type="entry name" value="D-Ala_lig_Van_CS"/>
</dbReference>
<name>A0A1F5EJV4_9BACT</name>
<dbReference type="GO" id="GO:0009252">
    <property type="term" value="P:peptidoglycan biosynthetic process"/>
    <property type="evidence" value="ECO:0007669"/>
    <property type="project" value="UniProtKB-KW"/>
</dbReference>
<feature type="binding site" evidence="10">
    <location>
        <position position="283"/>
    </location>
    <ligand>
        <name>Mg(2+)</name>
        <dbReference type="ChEBI" id="CHEBI:18420"/>
        <label>1</label>
    </ligand>
</feature>
<evidence type="ECO:0000256" key="10">
    <source>
        <dbReference type="PIRSR" id="PIRSR039102-3"/>
    </source>
</evidence>
<dbReference type="STRING" id="1797582.A2442_04075"/>
<organism evidence="13 14">
    <name type="scientific">Candidatus Campbellbacteria bacterium RIFOXYC2_FULL_35_25</name>
    <dbReference type="NCBI Taxonomy" id="1797582"/>
    <lineage>
        <taxon>Bacteria</taxon>
        <taxon>Candidatus Campbelliibacteriota</taxon>
    </lineage>
</organism>
<keyword evidence="9" id="KW-0961">Cell wall biogenesis/degradation</keyword>
<evidence type="ECO:0000256" key="3">
    <source>
        <dbReference type="ARBA" id="ARBA00022490"/>
    </source>
</evidence>
<keyword evidence="7" id="KW-0133">Cell shape</keyword>